<evidence type="ECO:0000256" key="6">
    <source>
        <dbReference type="ARBA" id="ARBA00023136"/>
    </source>
</evidence>
<evidence type="ECO:0000256" key="8">
    <source>
        <dbReference type="HAMAP-Rule" id="MF_00910"/>
    </source>
</evidence>
<evidence type="ECO:0000313" key="11">
    <source>
        <dbReference type="Proteomes" id="UP000197334"/>
    </source>
</evidence>
<feature type="transmembrane region" description="Helical" evidence="8">
    <location>
        <begin position="25"/>
        <end position="46"/>
    </location>
</feature>
<protein>
    <recommendedName>
        <fullName evidence="8 9">Cell division protein FtsL</fullName>
    </recommendedName>
</protein>
<evidence type="ECO:0000313" key="10">
    <source>
        <dbReference type="EMBL" id="OWV31441.1"/>
    </source>
</evidence>
<accession>A0A246S4Q1</accession>
<dbReference type="GO" id="GO:0005886">
    <property type="term" value="C:plasma membrane"/>
    <property type="evidence" value="ECO:0007669"/>
    <property type="project" value="UniProtKB-SubCell"/>
</dbReference>
<evidence type="ECO:0000256" key="2">
    <source>
        <dbReference type="ARBA" id="ARBA00022475"/>
    </source>
</evidence>
<keyword evidence="4 8" id="KW-0812">Transmembrane</keyword>
<name>A0A246S4Q1_9GAMM</name>
<dbReference type="RefSeq" id="WP_088698594.1">
    <property type="nucleotide sequence ID" value="NZ_JPUA01000003.1"/>
</dbReference>
<dbReference type="NCBIfam" id="TIGR02209">
    <property type="entry name" value="ftsL_broad"/>
    <property type="match status" value="1"/>
</dbReference>
<dbReference type="STRING" id="213554.FF32_17465"/>
<proteinExistence type="inferred from homology"/>
<dbReference type="HAMAP" id="MF_00910">
    <property type="entry name" value="FtsL"/>
    <property type="match status" value="1"/>
</dbReference>
<evidence type="ECO:0000256" key="1">
    <source>
        <dbReference type="ARBA" id="ARBA00004401"/>
    </source>
</evidence>
<keyword evidence="2 8" id="KW-1003">Cell membrane</keyword>
<dbReference type="Proteomes" id="UP000197334">
    <property type="component" value="Unassembled WGS sequence"/>
</dbReference>
<organism evidence="10 11">
    <name type="scientific">Halomonas campaniensis</name>
    <dbReference type="NCBI Taxonomy" id="213554"/>
    <lineage>
        <taxon>Bacteria</taxon>
        <taxon>Pseudomonadati</taxon>
        <taxon>Pseudomonadota</taxon>
        <taxon>Gammaproteobacteria</taxon>
        <taxon>Oceanospirillales</taxon>
        <taxon>Halomonadaceae</taxon>
        <taxon>Halomonas</taxon>
    </lineage>
</organism>
<evidence type="ECO:0000256" key="9">
    <source>
        <dbReference type="NCBIfam" id="TIGR02209"/>
    </source>
</evidence>
<dbReference type="GO" id="GO:0043093">
    <property type="term" value="P:FtsZ-dependent cytokinesis"/>
    <property type="evidence" value="ECO:0007669"/>
    <property type="project" value="UniProtKB-UniRule"/>
</dbReference>
<dbReference type="OrthoDB" id="5298556at2"/>
<comment type="function">
    <text evidence="8">Essential cell division protein. May link together the upstream cell division proteins, which are predominantly cytoplasmic, with the downstream cell division proteins, which are predominantly periplasmic.</text>
</comment>
<dbReference type="AlphaFoldDB" id="A0A246S4Q1"/>
<comment type="subcellular location">
    <subcellularLocation>
        <location evidence="8">Cell inner membrane</location>
        <topology evidence="8">Single-pass type II membrane protein</topology>
    </subcellularLocation>
    <subcellularLocation>
        <location evidence="1">Cell membrane</location>
        <topology evidence="1">Single-pass type II membrane protein</topology>
    </subcellularLocation>
    <text evidence="8">Localizes to the division septum where it forms a ring structure.</text>
</comment>
<keyword evidence="5 8" id="KW-1133">Transmembrane helix</keyword>
<dbReference type="PANTHER" id="PTHR37479:SF1">
    <property type="entry name" value="CELL DIVISION PROTEIN FTSL"/>
    <property type="match status" value="1"/>
</dbReference>
<evidence type="ECO:0000256" key="3">
    <source>
        <dbReference type="ARBA" id="ARBA00022618"/>
    </source>
</evidence>
<dbReference type="PANTHER" id="PTHR37479">
    <property type="entry name" value="CELL DIVISION PROTEIN FTSL"/>
    <property type="match status" value="1"/>
</dbReference>
<gene>
    <name evidence="8" type="primary">ftsL</name>
    <name evidence="10" type="ORF">JI62_02185</name>
</gene>
<keyword evidence="8" id="KW-0997">Cell inner membrane</keyword>
<comment type="similarity">
    <text evidence="8">Belongs to the FtsL family.</text>
</comment>
<dbReference type="InterPro" id="IPR011922">
    <property type="entry name" value="Cell_div_FtsL"/>
</dbReference>
<evidence type="ECO:0000256" key="5">
    <source>
        <dbReference type="ARBA" id="ARBA00022989"/>
    </source>
</evidence>
<keyword evidence="3 8" id="KW-0132">Cell division</keyword>
<keyword evidence="11" id="KW-1185">Reference proteome</keyword>
<evidence type="ECO:0000256" key="7">
    <source>
        <dbReference type="ARBA" id="ARBA00023306"/>
    </source>
</evidence>
<dbReference type="EMBL" id="JPUA01000003">
    <property type="protein sequence ID" value="OWV31441.1"/>
    <property type="molecule type" value="Genomic_DNA"/>
</dbReference>
<dbReference type="GO" id="GO:0032153">
    <property type="term" value="C:cell division site"/>
    <property type="evidence" value="ECO:0007669"/>
    <property type="project" value="UniProtKB-UniRule"/>
</dbReference>
<dbReference type="Pfam" id="PF04999">
    <property type="entry name" value="FtsL"/>
    <property type="match status" value="1"/>
</dbReference>
<evidence type="ECO:0000256" key="4">
    <source>
        <dbReference type="ARBA" id="ARBA00022692"/>
    </source>
</evidence>
<reference evidence="10 11" key="1">
    <citation type="submission" date="2014-08" db="EMBL/GenBank/DDBJ databases">
        <title>Draft genome sequence of a novel L-asparaginase producing marine bacterium, Halomonas campaniensis.</title>
        <authorList>
            <person name="Sundarakrishnan B."/>
            <person name="Moushumi Priya A."/>
            <person name="Raman G."/>
            <person name="Sakthivel N."/>
            <person name="Park S."/>
            <person name="Jayachandran S."/>
        </authorList>
    </citation>
    <scope>NUCLEOTIDE SEQUENCE [LARGE SCALE GENOMIC DNA]</scope>
    <source>
        <strain evidence="10 11">SK03</strain>
    </source>
</reference>
<comment type="subunit">
    <text evidence="8">Part of a complex composed of FtsB, FtsL and FtsQ.</text>
</comment>
<sequence>MSMDRIEQWATTLRAEWPFRLRLRAWPVAISLLFLLCMASGLGVVVTTHMTRVQFAQLQQLEQEENQLQTEWGQLLLEEGAWSTPARIEQIATERLGMRIPDVHDVEVIRP</sequence>
<comment type="caution">
    <text evidence="10">The sequence shown here is derived from an EMBL/GenBank/DDBJ whole genome shotgun (WGS) entry which is preliminary data.</text>
</comment>
<keyword evidence="6 8" id="KW-0472">Membrane</keyword>
<keyword evidence="7 8" id="KW-0131">Cell cycle</keyword>